<evidence type="ECO:0000313" key="2">
    <source>
        <dbReference type="Proteomes" id="UP001054945"/>
    </source>
</evidence>
<evidence type="ECO:0000313" key="1">
    <source>
        <dbReference type="EMBL" id="GIY76487.1"/>
    </source>
</evidence>
<protein>
    <submittedName>
        <fullName evidence="1">Uncharacterized protein</fullName>
    </submittedName>
</protein>
<keyword evidence="2" id="KW-1185">Reference proteome</keyword>
<dbReference type="AlphaFoldDB" id="A0AAV4W1F9"/>
<dbReference type="EMBL" id="BPLR01015491">
    <property type="protein sequence ID" value="GIY76487.1"/>
    <property type="molecule type" value="Genomic_DNA"/>
</dbReference>
<dbReference type="Proteomes" id="UP001054945">
    <property type="component" value="Unassembled WGS sequence"/>
</dbReference>
<organism evidence="1 2">
    <name type="scientific">Caerostris extrusa</name>
    <name type="common">Bark spider</name>
    <name type="synonym">Caerostris bankana</name>
    <dbReference type="NCBI Taxonomy" id="172846"/>
    <lineage>
        <taxon>Eukaryota</taxon>
        <taxon>Metazoa</taxon>
        <taxon>Ecdysozoa</taxon>
        <taxon>Arthropoda</taxon>
        <taxon>Chelicerata</taxon>
        <taxon>Arachnida</taxon>
        <taxon>Araneae</taxon>
        <taxon>Araneomorphae</taxon>
        <taxon>Entelegynae</taxon>
        <taxon>Araneoidea</taxon>
        <taxon>Araneidae</taxon>
        <taxon>Caerostris</taxon>
    </lineage>
</organism>
<gene>
    <name evidence="1" type="ORF">CEXT_290931</name>
</gene>
<sequence>MRRSFFLAVANFSSRKVSNEIRAENEECNYFGIKLRGLHNTKLKGDRRLLPTPLSWKPKRIGENCSLLLKSRDSESHKIEHG</sequence>
<accession>A0AAV4W1F9</accession>
<proteinExistence type="predicted"/>
<comment type="caution">
    <text evidence="1">The sequence shown here is derived from an EMBL/GenBank/DDBJ whole genome shotgun (WGS) entry which is preliminary data.</text>
</comment>
<reference evidence="1 2" key="1">
    <citation type="submission" date="2021-06" db="EMBL/GenBank/DDBJ databases">
        <title>Caerostris extrusa draft genome.</title>
        <authorList>
            <person name="Kono N."/>
            <person name="Arakawa K."/>
        </authorList>
    </citation>
    <scope>NUCLEOTIDE SEQUENCE [LARGE SCALE GENOMIC DNA]</scope>
</reference>
<name>A0AAV4W1F9_CAEEX</name>